<dbReference type="InterPro" id="IPR010970">
    <property type="entry name" value="Cys_dSase_SufS"/>
</dbReference>
<dbReference type="RefSeq" id="WP_184404305.1">
    <property type="nucleotide sequence ID" value="NZ_JACHHJ010000003.1"/>
</dbReference>
<dbReference type="GO" id="GO:0016829">
    <property type="term" value="F:lyase activity"/>
    <property type="evidence" value="ECO:0007669"/>
    <property type="project" value="UniProtKB-KW"/>
</dbReference>
<protein>
    <recommendedName>
        <fullName evidence="3 8">Cysteine desulfurase</fullName>
        <ecNumber evidence="3 8">2.8.1.7</ecNumber>
    </recommendedName>
</protein>
<reference evidence="10 11" key="1">
    <citation type="submission" date="2020-08" db="EMBL/GenBank/DDBJ databases">
        <title>Genomic Encyclopedia of Type Strains, Phase IV (KMG-IV): sequencing the most valuable type-strain genomes for metagenomic binning, comparative biology and taxonomic classification.</title>
        <authorList>
            <person name="Goeker M."/>
        </authorList>
    </citation>
    <scope>NUCLEOTIDE SEQUENCE [LARGE SCALE GENOMIC DNA]</scope>
    <source>
        <strain evidence="10 11">DSM 21769</strain>
    </source>
</reference>
<proteinExistence type="inferred from homology"/>
<dbReference type="PANTHER" id="PTHR43586:SF8">
    <property type="entry name" value="CYSTEINE DESULFURASE 1, CHLOROPLASTIC"/>
    <property type="match status" value="1"/>
</dbReference>
<comment type="similarity">
    <text evidence="2 8">Belongs to the class-V pyridoxal-phosphate-dependent aminotransferase family. Csd subfamily.</text>
</comment>
<dbReference type="PROSITE" id="PS00595">
    <property type="entry name" value="AA_TRANSFER_CLASS_5"/>
    <property type="match status" value="1"/>
</dbReference>
<comment type="function">
    <text evidence="8">Catalyzes the removal of elemental sulfur and selenium atoms from L-cysteine, L-cystine, L-selenocysteine, and L-selenocystine to produce L-alanine.</text>
</comment>
<feature type="domain" description="Aminotransferase class V" evidence="9">
    <location>
        <begin position="24"/>
        <end position="394"/>
    </location>
</feature>
<evidence type="ECO:0000256" key="7">
    <source>
        <dbReference type="RuleBase" id="RU004504"/>
    </source>
</evidence>
<dbReference type="InterPro" id="IPR015422">
    <property type="entry name" value="PyrdxlP-dep_Trfase_small"/>
</dbReference>
<dbReference type="Gene3D" id="3.90.1150.10">
    <property type="entry name" value="Aspartate Aminotransferase, domain 1"/>
    <property type="match status" value="1"/>
</dbReference>
<dbReference type="GO" id="GO:0030170">
    <property type="term" value="F:pyridoxal phosphate binding"/>
    <property type="evidence" value="ECO:0007669"/>
    <property type="project" value="UniProtKB-UniRule"/>
</dbReference>
<keyword evidence="10" id="KW-0456">Lyase</keyword>
<dbReference type="InterPro" id="IPR020578">
    <property type="entry name" value="Aminotrans_V_PyrdxlP_BS"/>
</dbReference>
<dbReference type="AlphaFoldDB" id="A0A841PNC0"/>
<name>A0A841PNC0_9BACL</name>
<evidence type="ECO:0000256" key="2">
    <source>
        <dbReference type="ARBA" id="ARBA00010447"/>
    </source>
</evidence>
<evidence type="ECO:0000256" key="6">
    <source>
        <dbReference type="ARBA" id="ARBA00050776"/>
    </source>
</evidence>
<comment type="cofactor">
    <cofactor evidence="1 7">
        <name>pyridoxal 5'-phosphate</name>
        <dbReference type="ChEBI" id="CHEBI:597326"/>
    </cofactor>
</comment>
<evidence type="ECO:0000313" key="11">
    <source>
        <dbReference type="Proteomes" id="UP000568839"/>
    </source>
</evidence>
<sequence length="411" mass="45324">MLDVRKVREQFPILHQEVNGAPLVYLDNAATSQKPLQVTEALEDYYRRYNSNVHRGVHTLSNVATDAYEGARDKVQSFINAGKREEIVFTRGTTTAINTVAASFGRANVQEGDEIVLTPMEHHSNLIPWQQLAKATGAVLKYIPLQPDGTVSVESARSTISERTKIVTMVHVSNVFGTMNPVKEVAQIAHENGAVMVVDGAQSTPHKKVDVQDLNCDFFAFSAHKMCGPTGIGVLYGKKRLLEDMEPFEFGGEMIDEVGLYDATWKEVPYKFEGGTPIIAGAIGLNAAIDFLNEIGLDDIKTHEQQLAKYAMDELASYDDIEVYGPPADERAGIVTFNIHDVHPHDTATVLDTKGVAIRAGHHCARPLMNWLDVAATARASFYLYNTEEDVDAFVDALVTTKEYFGDVYAE</sequence>
<dbReference type="CDD" id="cd06453">
    <property type="entry name" value="SufS_like"/>
    <property type="match status" value="1"/>
</dbReference>
<keyword evidence="4 8" id="KW-0808">Transferase</keyword>
<gene>
    <name evidence="10" type="ORF">HNR44_002232</name>
</gene>
<evidence type="ECO:0000256" key="3">
    <source>
        <dbReference type="ARBA" id="ARBA00012239"/>
    </source>
</evidence>
<dbReference type="InterPro" id="IPR015421">
    <property type="entry name" value="PyrdxlP-dep_Trfase_major"/>
</dbReference>
<dbReference type="PANTHER" id="PTHR43586">
    <property type="entry name" value="CYSTEINE DESULFURASE"/>
    <property type="match status" value="1"/>
</dbReference>
<comment type="catalytic activity">
    <reaction evidence="6 8">
        <text>(sulfur carrier)-H + L-cysteine = (sulfur carrier)-SH + L-alanine</text>
        <dbReference type="Rhea" id="RHEA:43892"/>
        <dbReference type="Rhea" id="RHEA-COMP:14737"/>
        <dbReference type="Rhea" id="RHEA-COMP:14739"/>
        <dbReference type="ChEBI" id="CHEBI:29917"/>
        <dbReference type="ChEBI" id="CHEBI:35235"/>
        <dbReference type="ChEBI" id="CHEBI:57972"/>
        <dbReference type="ChEBI" id="CHEBI:64428"/>
        <dbReference type="EC" id="2.8.1.7"/>
    </reaction>
</comment>
<dbReference type="EC" id="2.8.1.7" evidence="3 8"/>
<keyword evidence="11" id="KW-1185">Reference proteome</keyword>
<keyword evidence="5 8" id="KW-0663">Pyridoxal phosphate</keyword>
<dbReference type="InterPro" id="IPR015424">
    <property type="entry name" value="PyrdxlP-dep_Trfase"/>
</dbReference>
<dbReference type="SUPFAM" id="SSF53383">
    <property type="entry name" value="PLP-dependent transferases"/>
    <property type="match status" value="1"/>
</dbReference>
<dbReference type="EMBL" id="JACHHJ010000003">
    <property type="protein sequence ID" value="MBB6450249.1"/>
    <property type="molecule type" value="Genomic_DNA"/>
</dbReference>
<evidence type="ECO:0000256" key="1">
    <source>
        <dbReference type="ARBA" id="ARBA00001933"/>
    </source>
</evidence>
<dbReference type="InterPro" id="IPR016454">
    <property type="entry name" value="Cysteine_dSase"/>
</dbReference>
<evidence type="ECO:0000256" key="8">
    <source>
        <dbReference type="RuleBase" id="RU004506"/>
    </source>
</evidence>
<dbReference type="PIRSF" id="PIRSF005572">
    <property type="entry name" value="NifS"/>
    <property type="match status" value="1"/>
</dbReference>
<dbReference type="Proteomes" id="UP000568839">
    <property type="component" value="Unassembled WGS sequence"/>
</dbReference>
<evidence type="ECO:0000313" key="10">
    <source>
        <dbReference type="EMBL" id="MBB6450249.1"/>
    </source>
</evidence>
<dbReference type="Gene3D" id="3.40.640.10">
    <property type="entry name" value="Type I PLP-dependent aspartate aminotransferase-like (Major domain)"/>
    <property type="match status" value="1"/>
</dbReference>
<comment type="caution">
    <text evidence="10">The sequence shown here is derived from an EMBL/GenBank/DDBJ whole genome shotgun (WGS) entry which is preliminary data.</text>
</comment>
<dbReference type="NCBIfam" id="TIGR01979">
    <property type="entry name" value="sufS"/>
    <property type="match status" value="1"/>
</dbReference>
<evidence type="ECO:0000256" key="5">
    <source>
        <dbReference type="ARBA" id="ARBA00022898"/>
    </source>
</evidence>
<evidence type="ECO:0000256" key="4">
    <source>
        <dbReference type="ARBA" id="ARBA00022679"/>
    </source>
</evidence>
<dbReference type="GO" id="GO:0031071">
    <property type="term" value="F:cysteine desulfurase activity"/>
    <property type="evidence" value="ECO:0007669"/>
    <property type="project" value="UniProtKB-UniRule"/>
</dbReference>
<organism evidence="10 11">
    <name type="scientific">Geomicrobium halophilum</name>
    <dbReference type="NCBI Taxonomy" id="549000"/>
    <lineage>
        <taxon>Bacteria</taxon>
        <taxon>Bacillati</taxon>
        <taxon>Bacillota</taxon>
        <taxon>Bacilli</taxon>
        <taxon>Bacillales</taxon>
        <taxon>Geomicrobium</taxon>
    </lineage>
</organism>
<dbReference type="InterPro" id="IPR000192">
    <property type="entry name" value="Aminotrans_V_dom"/>
</dbReference>
<accession>A0A841PNC0</accession>
<dbReference type="GO" id="GO:0006534">
    <property type="term" value="P:cysteine metabolic process"/>
    <property type="evidence" value="ECO:0007669"/>
    <property type="project" value="UniProtKB-UniRule"/>
</dbReference>
<evidence type="ECO:0000259" key="9">
    <source>
        <dbReference type="Pfam" id="PF00266"/>
    </source>
</evidence>
<dbReference type="Pfam" id="PF00266">
    <property type="entry name" value="Aminotran_5"/>
    <property type="match status" value="1"/>
</dbReference>